<dbReference type="SUPFAM" id="SSF54427">
    <property type="entry name" value="NTF2-like"/>
    <property type="match status" value="1"/>
</dbReference>
<dbReference type="EMBL" id="JACBZS010000001">
    <property type="protein sequence ID" value="NYI69632.1"/>
    <property type="molecule type" value="Genomic_DNA"/>
</dbReference>
<evidence type="ECO:0000256" key="2">
    <source>
        <dbReference type="ARBA" id="ARBA00011344"/>
    </source>
</evidence>
<reference evidence="8 9" key="1">
    <citation type="submission" date="2020-07" db="EMBL/GenBank/DDBJ databases">
        <title>Sequencing the genomes of 1000 actinobacteria strains.</title>
        <authorList>
            <person name="Klenk H.-P."/>
        </authorList>
    </citation>
    <scope>NUCLEOTIDE SEQUENCE [LARGE SCALE GENOMIC DNA]</scope>
    <source>
        <strain evidence="8 9">DSM 103164</strain>
    </source>
</reference>
<keyword evidence="5" id="KW-0804">Transcription</keyword>
<evidence type="ECO:0000256" key="4">
    <source>
        <dbReference type="ARBA" id="ARBA00023082"/>
    </source>
</evidence>
<keyword evidence="9" id="KW-1185">Reference proteome</keyword>
<dbReference type="Gene3D" id="1.10.1740.10">
    <property type="match status" value="1"/>
</dbReference>
<keyword evidence="4" id="KW-0731">Sigma factor</keyword>
<sequence length="290" mass="31711">MSGPGADELGPEEFARLHTRLLGLAYRMLGGWADAEDVAAETWLRWHTSRPDDLVHPQAWLTTVATRLSLDRWRTLARRREDYVGPWLPEPIDPGRLPHETVEQRESLAFGLLHLMERLTSDERAVYVLRYAFDHSFAEIAEMLGRTPASCRQLAHRARARVAPDGVGGSRSAQRALLDRLVAAIADGRAGDAVAMITEDAVLISDGGGKVKSALRPILGPDKIVRFLVGISRAVPGATLTAIDVNAGAALLLRQGAERRLLRIDTRDGAISAVHLVGNPDKLDRLELPA</sequence>
<protein>
    <submittedName>
        <fullName evidence="8">RNA polymerase sigma-70 factor (ECF subfamily)</fullName>
    </submittedName>
</protein>
<dbReference type="AlphaFoldDB" id="A0A7Z0D679"/>
<dbReference type="RefSeq" id="WP_179443680.1">
    <property type="nucleotide sequence ID" value="NZ_JACBZS010000001.1"/>
</dbReference>
<gene>
    <name evidence="8" type="ORF">GGQ54_000192</name>
</gene>
<evidence type="ECO:0000259" key="6">
    <source>
        <dbReference type="Pfam" id="PF04542"/>
    </source>
</evidence>
<dbReference type="GO" id="GO:0016987">
    <property type="term" value="F:sigma factor activity"/>
    <property type="evidence" value="ECO:0007669"/>
    <property type="project" value="UniProtKB-KW"/>
</dbReference>
<dbReference type="Gene3D" id="3.10.450.50">
    <property type="match status" value="1"/>
</dbReference>
<evidence type="ECO:0000256" key="5">
    <source>
        <dbReference type="ARBA" id="ARBA00023163"/>
    </source>
</evidence>
<dbReference type="InterPro" id="IPR013249">
    <property type="entry name" value="RNA_pol_sigma70_r4_t2"/>
</dbReference>
<feature type="domain" description="RNA polymerase sigma-70 region 2" evidence="6">
    <location>
        <begin position="15"/>
        <end position="78"/>
    </location>
</feature>
<keyword evidence="3" id="KW-0805">Transcription regulation</keyword>
<dbReference type="PANTHER" id="PTHR30173">
    <property type="entry name" value="SIGMA 19 FACTOR"/>
    <property type="match status" value="1"/>
</dbReference>
<proteinExistence type="inferred from homology"/>
<dbReference type="InterPro" id="IPR013325">
    <property type="entry name" value="RNA_pol_sigma_r2"/>
</dbReference>
<dbReference type="GO" id="GO:0006352">
    <property type="term" value="P:DNA-templated transcription initiation"/>
    <property type="evidence" value="ECO:0007669"/>
    <property type="project" value="InterPro"/>
</dbReference>
<evidence type="ECO:0000313" key="8">
    <source>
        <dbReference type="EMBL" id="NYI69632.1"/>
    </source>
</evidence>
<dbReference type="InterPro" id="IPR014284">
    <property type="entry name" value="RNA_pol_sigma-70_dom"/>
</dbReference>
<dbReference type="InterPro" id="IPR007627">
    <property type="entry name" value="RNA_pol_sigma70_r2"/>
</dbReference>
<dbReference type="InterPro" id="IPR032710">
    <property type="entry name" value="NTF2-like_dom_sf"/>
</dbReference>
<dbReference type="GO" id="GO:0003677">
    <property type="term" value="F:DNA binding"/>
    <property type="evidence" value="ECO:0007669"/>
    <property type="project" value="InterPro"/>
</dbReference>
<dbReference type="Pfam" id="PF08281">
    <property type="entry name" value="Sigma70_r4_2"/>
    <property type="match status" value="1"/>
</dbReference>
<dbReference type="InterPro" id="IPR013324">
    <property type="entry name" value="RNA_pol_sigma_r3/r4-like"/>
</dbReference>
<dbReference type="CDD" id="cd06171">
    <property type="entry name" value="Sigma70_r4"/>
    <property type="match status" value="1"/>
</dbReference>
<dbReference type="InterPro" id="IPR052704">
    <property type="entry name" value="ECF_Sigma-70_Domain"/>
</dbReference>
<dbReference type="Proteomes" id="UP000527616">
    <property type="component" value="Unassembled WGS sequence"/>
</dbReference>
<evidence type="ECO:0000256" key="3">
    <source>
        <dbReference type="ARBA" id="ARBA00023015"/>
    </source>
</evidence>
<dbReference type="InterPro" id="IPR036388">
    <property type="entry name" value="WH-like_DNA-bd_sf"/>
</dbReference>
<organism evidence="8 9">
    <name type="scientific">Naumannella cuiyingiana</name>
    <dbReference type="NCBI Taxonomy" id="1347891"/>
    <lineage>
        <taxon>Bacteria</taxon>
        <taxon>Bacillati</taxon>
        <taxon>Actinomycetota</taxon>
        <taxon>Actinomycetes</taxon>
        <taxon>Propionibacteriales</taxon>
        <taxon>Propionibacteriaceae</taxon>
        <taxon>Naumannella</taxon>
    </lineage>
</organism>
<comment type="caution">
    <text evidence="8">The sequence shown here is derived from an EMBL/GenBank/DDBJ whole genome shotgun (WGS) entry which is preliminary data.</text>
</comment>
<dbReference type="SUPFAM" id="SSF88659">
    <property type="entry name" value="Sigma3 and sigma4 domains of RNA polymerase sigma factors"/>
    <property type="match status" value="1"/>
</dbReference>
<dbReference type="PANTHER" id="PTHR30173:SF36">
    <property type="entry name" value="ECF RNA POLYMERASE SIGMA FACTOR SIGJ"/>
    <property type="match status" value="1"/>
</dbReference>
<evidence type="ECO:0000313" key="9">
    <source>
        <dbReference type="Proteomes" id="UP000527616"/>
    </source>
</evidence>
<accession>A0A7Z0D679</accession>
<comment type="subunit">
    <text evidence="2">Interacts transiently with the RNA polymerase catalytic core formed by RpoA, RpoB, RpoC and RpoZ (2 alpha, 1 beta, 1 beta' and 1 omega subunit) to form the RNA polymerase holoenzyme that can initiate transcription.</text>
</comment>
<dbReference type="NCBIfam" id="TIGR02937">
    <property type="entry name" value="sigma70-ECF"/>
    <property type="match status" value="1"/>
</dbReference>
<dbReference type="Pfam" id="PF04542">
    <property type="entry name" value="Sigma70_r2"/>
    <property type="match status" value="1"/>
</dbReference>
<feature type="domain" description="RNA polymerase sigma factor 70 region 4 type 2" evidence="7">
    <location>
        <begin position="112"/>
        <end position="161"/>
    </location>
</feature>
<dbReference type="SUPFAM" id="SSF88946">
    <property type="entry name" value="Sigma2 domain of RNA polymerase sigma factors"/>
    <property type="match status" value="1"/>
</dbReference>
<evidence type="ECO:0000256" key="1">
    <source>
        <dbReference type="ARBA" id="ARBA00010641"/>
    </source>
</evidence>
<dbReference type="Gene3D" id="1.10.10.10">
    <property type="entry name" value="Winged helix-like DNA-binding domain superfamily/Winged helix DNA-binding domain"/>
    <property type="match status" value="1"/>
</dbReference>
<name>A0A7Z0D679_9ACTN</name>
<evidence type="ECO:0000259" key="7">
    <source>
        <dbReference type="Pfam" id="PF08281"/>
    </source>
</evidence>
<comment type="similarity">
    <text evidence="1">Belongs to the sigma-70 factor family. ECF subfamily.</text>
</comment>